<evidence type="ECO:0000259" key="7">
    <source>
        <dbReference type="Pfam" id="PF00089"/>
    </source>
</evidence>
<dbReference type="SUPFAM" id="SSF50494">
    <property type="entry name" value="Trypsin-like serine proteases"/>
    <property type="match status" value="1"/>
</dbReference>
<reference evidence="8" key="2">
    <citation type="journal article" date="2015" name="Fish Shellfish Immunol.">
        <title>Early steps in the European eel (Anguilla anguilla)-Vibrio vulnificus interaction in the gills: Role of the RtxA13 toxin.</title>
        <authorList>
            <person name="Callol A."/>
            <person name="Pajuelo D."/>
            <person name="Ebbesson L."/>
            <person name="Teles M."/>
            <person name="MacKenzie S."/>
            <person name="Amaro C."/>
        </authorList>
    </citation>
    <scope>NUCLEOTIDE SEQUENCE</scope>
</reference>
<comment type="subcellular location">
    <subcellularLocation>
        <location evidence="1">Secreted</location>
    </subcellularLocation>
</comment>
<organism evidence="8">
    <name type="scientific">Anguilla anguilla</name>
    <name type="common">European freshwater eel</name>
    <name type="synonym">Muraena anguilla</name>
    <dbReference type="NCBI Taxonomy" id="7936"/>
    <lineage>
        <taxon>Eukaryota</taxon>
        <taxon>Metazoa</taxon>
        <taxon>Chordata</taxon>
        <taxon>Craniata</taxon>
        <taxon>Vertebrata</taxon>
        <taxon>Euteleostomi</taxon>
        <taxon>Actinopterygii</taxon>
        <taxon>Neopterygii</taxon>
        <taxon>Teleostei</taxon>
        <taxon>Anguilliformes</taxon>
        <taxon>Anguillidae</taxon>
        <taxon>Anguilla</taxon>
    </lineage>
</organism>
<reference evidence="8" key="1">
    <citation type="submission" date="2014-11" db="EMBL/GenBank/DDBJ databases">
        <authorList>
            <person name="Amaro Gonzalez C."/>
        </authorList>
    </citation>
    <scope>NUCLEOTIDE SEQUENCE</scope>
</reference>
<keyword evidence="4" id="KW-1015">Disulfide bond</keyword>
<evidence type="ECO:0000256" key="1">
    <source>
        <dbReference type="ARBA" id="ARBA00004613"/>
    </source>
</evidence>
<dbReference type="InterPro" id="IPR033116">
    <property type="entry name" value="TRYPSIN_SER"/>
</dbReference>
<protein>
    <recommendedName>
        <fullName evidence="7">Peptidase S1 domain-containing protein</fullName>
    </recommendedName>
</protein>
<keyword evidence="2" id="KW-0964">Secreted</keyword>
<dbReference type="Pfam" id="PF00089">
    <property type="entry name" value="Trypsin"/>
    <property type="match status" value="1"/>
</dbReference>
<evidence type="ECO:0000256" key="3">
    <source>
        <dbReference type="ARBA" id="ARBA00022729"/>
    </source>
</evidence>
<feature type="region of interest" description="Disordered" evidence="6">
    <location>
        <begin position="1"/>
        <end position="25"/>
    </location>
</feature>
<dbReference type="InterPro" id="IPR009003">
    <property type="entry name" value="Peptidase_S1_PA"/>
</dbReference>
<sequence>MFCAGFKPDDQQSGDACEGDSGGPFVMKSPEDNRWYQVGIVSWGRRL</sequence>
<evidence type="ECO:0000313" key="8">
    <source>
        <dbReference type="EMBL" id="JAH29210.1"/>
    </source>
</evidence>
<dbReference type="GO" id="GO:0005576">
    <property type="term" value="C:extracellular region"/>
    <property type="evidence" value="ECO:0007669"/>
    <property type="project" value="UniProtKB-SubCell"/>
</dbReference>
<keyword evidence="5" id="KW-0325">Glycoprotein</keyword>
<evidence type="ECO:0000256" key="6">
    <source>
        <dbReference type="SAM" id="MobiDB-lite"/>
    </source>
</evidence>
<dbReference type="GO" id="GO:0004252">
    <property type="term" value="F:serine-type endopeptidase activity"/>
    <property type="evidence" value="ECO:0007669"/>
    <property type="project" value="InterPro"/>
</dbReference>
<proteinExistence type="predicted"/>
<evidence type="ECO:0000256" key="5">
    <source>
        <dbReference type="ARBA" id="ARBA00023180"/>
    </source>
</evidence>
<dbReference type="PANTHER" id="PTHR24253:SF153">
    <property type="entry name" value="SERINE PROTEASE HEPSIN"/>
    <property type="match status" value="1"/>
</dbReference>
<keyword evidence="3" id="KW-0732">Signal</keyword>
<dbReference type="Gene3D" id="2.40.10.10">
    <property type="entry name" value="Trypsin-like serine proteases"/>
    <property type="match status" value="1"/>
</dbReference>
<feature type="domain" description="Peptidase S1" evidence="7">
    <location>
        <begin position="1"/>
        <end position="45"/>
    </location>
</feature>
<dbReference type="InterPro" id="IPR043504">
    <property type="entry name" value="Peptidase_S1_PA_chymotrypsin"/>
</dbReference>
<dbReference type="EMBL" id="GBXM01079367">
    <property type="protein sequence ID" value="JAH29210.1"/>
    <property type="molecule type" value="Transcribed_RNA"/>
</dbReference>
<dbReference type="FunFam" id="2.40.10.10:FF:000054">
    <property type="entry name" value="Complement C1r subcomponent"/>
    <property type="match status" value="1"/>
</dbReference>
<dbReference type="AlphaFoldDB" id="A0A0E9RL64"/>
<accession>A0A0E9RL64</accession>
<dbReference type="InterPro" id="IPR001254">
    <property type="entry name" value="Trypsin_dom"/>
</dbReference>
<evidence type="ECO:0000256" key="4">
    <source>
        <dbReference type="ARBA" id="ARBA00023157"/>
    </source>
</evidence>
<dbReference type="GO" id="GO:0006508">
    <property type="term" value="P:proteolysis"/>
    <property type="evidence" value="ECO:0007669"/>
    <property type="project" value="InterPro"/>
</dbReference>
<evidence type="ECO:0000256" key="2">
    <source>
        <dbReference type="ARBA" id="ARBA00022525"/>
    </source>
</evidence>
<dbReference type="PANTHER" id="PTHR24253">
    <property type="entry name" value="TRANSMEMBRANE PROTEASE SERINE"/>
    <property type="match status" value="1"/>
</dbReference>
<dbReference type="PROSITE" id="PS00135">
    <property type="entry name" value="TRYPSIN_SER"/>
    <property type="match status" value="1"/>
</dbReference>
<name>A0A0E9RL64_ANGAN</name>